<dbReference type="Pfam" id="PF06677">
    <property type="entry name" value="Auto_anti-p27"/>
    <property type="match status" value="1"/>
</dbReference>
<dbReference type="AlphaFoldDB" id="A0A1Y1IKQ4"/>
<evidence type="ECO:0008006" key="4">
    <source>
        <dbReference type="Google" id="ProtNLM"/>
    </source>
</evidence>
<accession>A0A1Y1IKQ4</accession>
<dbReference type="InterPro" id="IPR009563">
    <property type="entry name" value="SSSCA1"/>
</dbReference>
<evidence type="ECO:0000313" key="2">
    <source>
        <dbReference type="EMBL" id="GAQ88678.1"/>
    </source>
</evidence>
<dbReference type="PANTHER" id="PTHR16537">
    <property type="entry name" value="SJOEGREN SYNDROME/SCLERODERMA AUTOANTIGEN 1"/>
    <property type="match status" value="1"/>
</dbReference>
<dbReference type="OrthoDB" id="28939at2759"/>
<sequence length="242" mass="25863">MPGLEDRIDAIGGLGGLELNSPREANGLVADGPGANGQVANGIAAPMEEDLAAEEQRRQRAAQMDRASALIGQRMLQGWAMLDMSCPQCYSPIMRDRQRQLWCVACDMRVVDESQQTATEPAGPSVEREGGAGQAATPKRKTSPEVAREAAMEGNVGEEGREAKRQATDSALTTQLPNHAAAGATNLQSAARTLQSSLVTKVEECREAIQECRDSEELTQLLDLVHKLASTIQAVKGLEQIS</sequence>
<dbReference type="OMA" id="RMLEDCC"/>
<dbReference type="InterPro" id="IPR051888">
    <property type="entry name" value="UPF0148_domain"/>
</dbReference>
<feature type="compositionally biased region" description="Basic and acidic residues" evidence="1">
    <location>
        <begin position="142"/>
        <end position="151"/>
    </location>
</feature>
<evidence type="ECO:0000313" key="3">
    <source>
        <dbReference type="Proteomes" id="UP000054558"/>
    </source>
</evidence>
<name>A0A1Y1IKQ4_KLENI</name>
<dbReference type="STRING" id="105231.A0A1Y1IKQ4"/>
<evidence type="ECO:0000256" key="1">
    <source>
        <dbReference type="SAM" id="MobiDB-lite"/>
    </source>
</evidence>
<gene>
    <name evidence="2" type="ORF">KFL_004510050</name>
</gene>
<reference evidence="2 3" key="1">
    <citation type="journal article" date="2014" name="Nat. Commun.">
        <title>Klebsormidium flaccidum genome reveals primary factors for plant terrestrial adaptation.</title>
        <authorList>
            <person name="Hori K."/>
            <person name="Maruyama F."/>
            <person name="Fujisawa T."/>
            <person name="Togashi T."/>
            <person name="Yamamoto N."/>
            <person name="Seo M."/>
            <person name="Sato S."/>
            <person name="Yamada T."/>
            <person name="Mori H."/>
            <person name="Tajima N."/>
            <person name="Moriyama T."/>
            <person name="Ikeuchi M."/>
            <person name="Watanabe M."/>
            <person name="Wada H."/>
            <person name="Kobayashi K."/>
            <person name="Saito M."/>
            <person name="Masuda T."/>
            <person name="Sasaki-Sekimoto Y."/>
            <person name="Mashiguchi K."/>
            <person name="Awai K."/>
            <person name="Shimojima M."/>
            <person name="Masuda S."/>
            <person name="Iwai M."/>
            <person name="Nobusawa T."/>
            <person name="Narise T."/>
            <person name="Kondo S."/>
            <person name="Saito H."/>
            <person name="Sato R."/>
            <person name="Murakawa M."/>
            <person name="Ihara Y."/>
            <person name="Oshima-Yamada Y."/>
            <person name="Ohtaka K."/>
            <person name="Satoh M."/>
            <person name="Sonobe K."/>
            <person name="Ishii M."/>
            <person name="Ohtani R."/>
            <person name="Kanamori-Sato M."/>
            <person name="Honoki R."/>
            <person name="Miyazaki D."/>
            <person name="Mochizuki H."/>
            <person name="Umetsu J."/>
            <person name="Higashi K."/>
            <person name="Shibata D."/>
            <person name="Kamiya Y."/>
            <person name="Sato N."/>
            <person name="Nakamura Y."/>
            <person name="Tabata S."/>
            <person name="Ida S."/>
            <person name="Kurokawa K."/>
            <person name="Ohta H."/>
        </authorList>
    </citation>
    <scope>NUCLEOTIDE SEQUENCE [LARGE SCALE GENOMIC DNA]</scope>
    <source>
        <strain evidence="2 3">NIES-2285</strain>
    </source>
</reference>
<protein>
    <recommendedName>
        <fullName evidence="4">Sjoegren syndrome/scleroderma autoantigen 1</fullName>
    </recommendedName>
</protein>
<feature type="compositionally biased region" description="Basic and acidic residues" evidence="1">
    <location>
        <begin position="158"/>
        <end position="167"/>
    </location>
</feature>
<proteinExistence type="predicted"/>
<keyword evidence="3" id="KW-1185">Reference proteome</keyword>
<dbReference type="EMBL" id="DF237400">
    <property type="protein sequence ID" value="GAQ88678.1"/>
    <property type="molecule type" value="Genomic_DNA"/>
</dbReference>
<dbReference type="PANTHER" id="PTHR16537:SF1">
    <property type="entry name" value="PROTEIN ZNRD2"/>
    <property type="match status" value="1"/>
</dbReference>
<dbReference type="Proteomes" id="UP000054558">
    <property type="component" value="Unassembled WGS sequence"/>
</dbReference>
<feature type="region of interest" description="Disordered" evidence="1">
    <location>
        <begin position="114"/>
        <end position="169"/>
    </location>
</feature>
<organism evidence="2 3">
    <name type="scientific">Klebsormidium nitens</name>
    <name type="common">Green alga</name>
    <name type="synonym">Ulothrix nitens</name>
    <dbReference type="NCBI Taxonomy" id="105231"/>
    <lineage>
        <taxon>Eukaryota</taxon>
        <taxon>Viridiplantae</taxon>
        <taxon>Streptophyta</taxon>
        <taxon>Klebsormidiophyceae</taxon>
        <taxon>Klebsormidiales</taxon>
        <taxon>Klebsormidiaceae</taxon>
        <taxon>Klebsormidium</taxon>
    </lineage>
</organism>